<dbReference type="SMART" id="SM00563">
    <property type="entry name" value="PlsC"/>
    <property type="match status" value="1"/>
</dbReference>
<keyword evidence="4" id="KW-0472">Membrane</keyword>
<dbReference type="PANTHER" id="PTHR10434:SF11">
    <property type="entry name" value="1-ACYL-SN-GLYCEROL-3-PHOSPHATE ACYLTRANSFERASE"/>
    <property type="match status" value="1"/>
</dbReference>
<evidence type="ECO:0000259" key="5">
    <source>
        <dbReference type="SMART" id="SM00563"/>
    </source>
</evidence>
<organism evidence="6 7">
    <name type="scientific">Novosphingobium aureum</name>
    <dbReference type="NCBI Taxonomy" id="2792964"/>
    <lineage>
        <taxon>Bacteria</taxon>
        <taxon>Pseudomonadati</taxon>
        <taxon>Pseudomonadota</taxon>
        <taxon>Alphaproteobacteria</taxon>
        <taxon>Sphingomonadales</taxon>
        <taxon>Sphingomonadaceae</taxon>
        <taxon>Novosphingobium</taxon>
    </lineage>
</organism>
<dbReference type="InterPro" id="IPR002123">
    <property type="entry name" value="Plipid/glycerol_acylTrfase"/>
</dbReference>
<dbReference type="AlphaFoldDB" id="A0A931MKC8"/>
<accession>A0A931MKC8</accession>
<keyword evidence="3 6" id="KW-0012">Acyltransferase</keyword>
<name>A0A931MKC8_9SPHN</name>
<proteinExistence type="predicted"/>
<keyword evidence="4" id="KW-0812">Transmembrane</keyword>
<evidence type="ECO:0000256" key="2">
    <source>
        <dbReference type="ARBA" id="ARBA00022679"/>
    </source>
</evidence>
<dbReference type="EMBL" id="JADZGI010000001">
    <property type="protein sequence ID" value="MBH0111866.1"/>
    <property type="molecule type" value="Genomic_DNA"/>
</dbReference>
<dbReference type="RefSeq" id="WP_197160542.1">
    <property type="nucleotide sequence ID" value="NZ_JADZGI010000001.1"/>
</dbReference>
<keyword evidence="4" id="KW-1133">Transmembrane helix</keyword>
<dbReference type="SUPFAM" id="SSF69593">
    <property type="entry name" value="Glycerol-3-phosphate (1)-acyltransferase"/>
    <property type="match status" value="1"/>
</dbReference>
<feature type="domain" description="Phospholipid/glycerol acyltransferase" evidence="5">
    <location>
        <begin position="80"/>
        <end position="194"/>
    </location>
</feature>
<comment type="caution">
    <text evidence="6">The sequence shown here is derived from an EMBL/GenBank/DDBJ whole genome shotgun (WGS) entry which is preliminary data.</text>
</comment>
<evidence type="ECO:0000313" key="6">
    <source>
        <dbReference type="EMBL" id="MBH0111866.1"/>
    </source>
</evidence>
<dbReference type="CDD" id="cd07989">
    <property type="entry name" value="LPLAT_AGPAT-like"/>
    <property type="match status" value="1"/>
</dbReference>
<dbReference type="Proteomes" id="UP000617634">
    <property type="component" value="Unassembled WGS sequence"/>
</dbReference>
<reference evidence="6" key="1">
    <citation type="submission" date="2020-11" db="EMBL/GenBank/DDBJ databases">
        <title>Novosphingobium aureum sp. nov., a marine bacterium isolated from sediment of a salt flat.</title>
        <authorList>
            <person name="Yoo Y."/>
            <person name="Kim J.-J."/>
        </authorList>
    </citation>
    <scope>NUCLEOTIDE SEQUENCE</scope>
    <source>
        <strain evidence="6">YJ-S2-02</strain>
    </source>
</reference>
<keyword evidence="7" id="KW-1185">Reference proteome</keyword>
<evidence type="ECO:0000256" key="4">
    <source>
        <dbReference type="SAM" id="Phobius"/>
    </source>
</evidence>
<evidence type="ECO:0000256" key="3">
    <source>
        <dbReference type="ARBA" id="ARBA00023315"/>
    </source>
</evidence>
<dbReference type="PANTHER" id="PTHR10434">
    <property type="entry name" value="1-ACYL-SN-GLYCEROL-3-PHOSPHATE ACYLTRANSFERASE"/>
    <property type="match status" value="1"/>
</dbReference>
<evidence type="ECO:0000313" key="7">
    <source>
        <dbReference type="Proteomes" id="UP000617634"/>
    </source>
</evidence>
<gene>
    <name evidence="6" type="ORF">I5E68_02730</name>
</gene>
<dbReference type="GO" id="GO:0006654">
    <property type="term" value="P:phosphatidic acid biosynthetic process"/>
    <property type="evidence" value="ECO:0007669"/>
    <property type="project" value="TreeGrafter"/>
</dbReference>
<sequence>MTDPALAPTRPIDVVRSLLFYFVFYLGTIPYVLATVPCVVISPEAFRIVVRAWSRFHRDCCRWILGIKVAVEGEFPEEGLIIAMRHESFFEAIDMGAQMHWPAPFPKAELGDIPGWGWALKRYGAVMVDREGGAKSLRRMIAVSRERVAEGRPLVIFPEGTRVPVGKREPLRAGFAGTYKLLGLPVVPVAVDSGRLYHRRWKKPGVITYRVGERIEAGLPRPEVEARVTEAISPPRT</sequence>
<evidence type="ECO:0000256" key="1">
    <source>
        <dbReference type="ARBA" id="ARBA00005189"/>
    </source>
</evidence>
<keyword evidence="2" id="KW-0808">Transferase</keyword>
<dbReference type="Pfam" id="PF01553">
    <property type="entry name" value="Acyltransferase"/>
    <property type="match status" value="1"/>
</dbReference>
<dbReference type="GO" id="GO:0003841">
    <property type="term" value="F:1-acylglycerol-3-phosphate O-acyltransferase activity"/>
    <property type="evidence" value="ECO:0007669"/>
    <property type="project" value="TreeGrafter"/>
</dbReference>
<protein>
    <submittedName>
        <fullName evidence="6">1-acyl-sn-glycerol-3-phosphate acyltransferase</fullName>
    </submittedName>
</protein>
<feature type="transmembrane region" description="Helical" evidence="4">
    <location>
        <begin position="20"/>
        <end position="41"/>
    </location>
</feature>
<comment type="pathway">
    <text evidence="1">Lipid metabolism.</text>
</comment>